<accession>A0A0D8XT12</accession>
<feature type="domain" description="Glycoside hydrolase family 29 N-terminal" evidence="6">
    <location>
        <begin position="10"/>
        <end position="64"/>
    </location>
</feature>
<protein>
    <recommendedName>
        <fullName evidence="2">alpha-L-fucosidase</fullName>
        <ecNumber evidence="2">3.2.1.51</ecNumber>
    </recommendedName>
</protein>
<reference evidence="7 8" key="1">
    <citation type="submission" date="2013-11" db="EMBL/GenBank/DDBJ databases">
        <title>Draft genome of the bovine lungworm Dictyocaulus viviparus.</title>
        <authorList>
            <person name="Mitreva M."/>
        </authorList>
    </citation>
    <scope>NUCLEOTIDE SEQUENCE [LARGE SCALE GENOMIC DNA]</scope>
    <source>
        <strain evidence="7 8">HannoverDv2000</strain>
    </source>
</reference>
<evidence type="ECO:0000256" key="3">
    <source>
        <dbReference type="ARBA" id="ARBA00022729"/>
    </source>
</evidence>
<dbReference type="GO" id="GO:0004560">
    <property type="term" value="F:alpha-L-fucosidase activity"/>
    <property type="evidence" value="ECO:0007669"/>
    <property type="project" value="UniProtKB-EC"/>
</dbReference>
<evidence type="ECO:0000256" key="1">
    <source>
        <dbReference type="ARBA" id="ARBA00007951"/>
    </source>
</evidence>
<evidence type="ECO:0000256" key="2">
    <source>
        <dbReference type="ARBA" id="ARBA00012662"/>
    </source>
</evidence>
<keyword evidence="3" id="KW-0732">Signal</keyword>
<dbReference type="AlphaFoldDB" id="A0A0D8XT12"/>
<evidence type="ECO:0000256" key="4">
    <source>
        <dbReference type="ARBA" id="ARBA00022801"/>
    </source>
</evidence>
<dbReference type="PANTHER" id="PTHR10030:SF37">
    <property type="entry name" value="ALPHA-L-FUCOSIDASE-RELATED"/>
    <property type="match status" value="1"/>
</dbReference>
<dbReference type="GO" id="GO:0016139">
    <property type="term" value="P:glycoside catabolic process"/>
    <property type="evidence" value="ECO:0007669"/>
    <property type="project" value="TreeGrafter"/>
</dbReference>
<dbReference type="InterPro" id="IPR018526">
    <property type="entry name" value="Glyco_hydro_29_CS"/>
</dbReference>
<dbReference type="InterPro" id="IPR000933">
    <property type="entry name" value="Glyco_hydro_29"/>
</dbReference>
<evidence type="ECO:0000313" key="8">
    <source>
        <dbReference type="Proteomes" id="UP000053766"/>
    </source>
</evidence>
<dbReference type="EC" id="3.2.1.51" evidence="2"/>
<organism evidence="7 8">
    <name type="scientific">Dictyocaulus viviparus</name>
    <name type="common">Bovine lungworm</name>
    <dbReference type="NCBI Taxonomy" id="29172"/>
    <lineage>
        <taxon>Eukaryota</taxon>
        <taxon>Metazoa</taxon>
        <taxon>Ecdysozoa</taxon>
        <taxon>Nematoda</taxon>
        <taxon>Chromadorea</taxon>
        <taxon>Rhabditida</taxon>
        <taxon>Rhabditina</taxon>
        <taxon>Rhabditomorpha</taxon>
        <taxon>Strongyloidea</taxon>
        <taxon>Metastrongylidae</taxon>
        <taxon>Dictyocaulus</taxon>
    </lineage>
</organism>
<dbReference type="STRING" id="29172.A0A0D8XT12"/>
<dbReference type="InterPro" id="IPR057739">
    <property type="entry name" value="Glyco_hydro_29_N"/>
</dbReference>
<keyword evidence="4" id="KW-0378">Hydrolase</keyword>
<dbReference type="EMBL" id="KN716403">
    <property type="protein sequence ID" value="KJH45521.1"/>
    <property type="molecule type" value="Genomic_DNA"/>
</dbReference>
<comment type="similarity">
    <text evidence="1">Belongs to the glycosyl hydrolase 29 family.</text>
</comment>
<sequence length="114" mass="13325">MLLVDVSAPIKDVVVVNDRWGGDSMGKHGGFFTYSDHYDPGILLSRKWENCMTLDKWSWGHRRTLKLIFLLIIQQTNLEFNLESNDHQKSFIVPFYVQAQRNVFFPLYEDCIAV</sequence>
<dbReference type="GO" id="GO:0005764">
    <property type="term" value="C:lysosome"/>
    <property type="evidence" value="ECO:0007669"/>
    <property type="project" value="TreeGrafter"/>
</dbReference>
<dbReference type="GO" id="GO:0006004">
    <property type="term" value="P:fucose metabolic process"/>
    <property type="evidence" value="ECO:0007669"/>
    <property type="project" value="TreeGrafter"/>
</dbReference>
<dbReference type="SUPFAM" id="SSF51445">
    <property type="entry name" value="(Trans)glycosidases"/>
    <property type="match status" value="1"/>
</dbReference>
<keyword evidence="8" id="KW-1185">Reference proteome</keyword>
<dbReference type="Pfam" id="PF01120">
    <property type="entry name" value="Alpha_L_fucos"/>
    <property type="match status" value="1"/>
</dbReference>
<evidence type="ECO:0000256" key="5">
    <source>
        <dbReference type="ARBA" id="ARBA00023295"/>
    </source>
</evidence>
<evidence type="ECO:0000313" key="7">
    <source>
        <dbReference type="EMBL" id="KJH45521.1"/>
    </source>
</evidence>
<dbReference type="OrthoDB" id="6039950at2759"/>
<dbReference type="PANTHER" id="PTHR10030">
    <property type="entry name" value="ALPHA-L-FUCOSIDASE"/>
    <property type="match status" value="1"/>
</dbReference>
<keyword evidence="5" id="KW-0326">Glycosidase</keyword>
<dbReference type="Gene3D" id="3.20.20.80">
    <property type="entry name" value="Glycosidases"/>
    <property type="match status" value="1"/>
</dbReference>
<dbReference type="Proteomes" id="UP000053766">
    <property type="component" value="Unassembled WGS sequence"/>
</dbReference>
<proteinExistence type="inferred from homology"/>
<dbReference type="InterPro" id="IPR017853">
    <property type="entry name" value="GH"/>
</dbReference>
<name>A0A0D8XT12_DICVI</name>
<dbReference type="PROSITE" id="PS00385">
    <property type="entry name" value="ALPHA_L_FUCOSIDASE"/>
    <property type="match status" value="1"/>
</dbReference>
<gene>
    <name evidence="7" type="ORF">DICVIV_08438</name>
</gene>
<reference evidence="8" key="2">
    <citation type="journal article" date="2016" name="Sci. Rep.">
        <title>Dictyocaulus viviparus genome, variome and transcriptome elucidate lungworm biology and support future intervention.</title>
        <authorList>
            <person name="McNulty S.N."/>
            <person name="Strube C."/>
            <person name="Rosa B.A."/>
            <person name="Martin J.C."/>
            <person name="Tyagi R."/>
            <person name="Choi Y.J."/>
            <person name="Wang Q."/>
            <person name="Hallsworth Pepin K."/>
            <person name="Zhang X."/>
            <person name="Ozersky P."/>
            <person name="Wilson R.K."/>
            <person name="Sternberg P.W."/>
            <person name="Gasser R.B."/>
            <person name="Mitreva M."/>
        </authorList>
    </citation>
    <scope>NUCLEOTIDE SEQUENCE [LARGE SCALE GENOMIC DNA]</scope>
    <source>
        <strain evidence="8">HannoverDv2000</strain>
    </source>
</reference>
<evidence type="ECO:0000259" key="6">
    <source>
        <dbReference type="Pfam" id="PF01120"/>
    </source>
</evidence>